<keyword evidence="5 6" id="KW-0456">Lyase</keyword>
<dbReference type="AlphaFoldDB" id="A0A921MPH8"/>
<dbReference type="InterPro" id="IPR006156">
    <property type="entry name" value="Dihydroneopterin_aldolase"/>
</dbReference>
<accession>A0A921MPH8</accession>
<dbReference type="NCBIfam" id="TIGR00526">
    <property type="entry name" value="folB_dom"/>
    <property type="match status" value="1"/>
</dbReference>
<dbReference type="GO" id="GO:0005737">
    <property type="term" value="C:cytoplasm"/>
    <property type="evidence" value="ECO:0007669"/>
    <property type="project" value="TreeGrafter"/>
</dbReference>
<evidence type="ECO:0000256" key="5">
    <source>
        <dbReference type="ARBA" id="ARBA00023239"/>
    </source>
</evidence>
<dbReference type="InterPro" id="IPR043133">
    <property type="entry name" value="GTP-CH-I_C/QueF"/>
</dbReference>
<comment type="pathway">
    <text evidence="2 6">Cofactor biosynthesis; tetrahydrofolate biosynthesis; 2-amino-4-hydroxy-6-hydroxymethyl-7,8-dihydropteridine diphosphate from 7,8-dihydroneopterin triphosphate: step 3/4.</text>
</comment>
<name>A0A921MPH8_9BACT</name>
<organism evidence="8 9">
    <name type="scientific">Barnesiella viscericola</name>
    <dbReference type="NCBI Taxonomy" id="397865"/>
    <lineage>
        <taxon>Bacteria</taxon>
        <taxon>Pseudomonadati</taxon>
        <taxon>Bacteroidota</taxon>
        <taxon>Bacteroidia</taxon>
        <taxon>Bacteroidales</taxon>
        <taxon>Barnesiellaceae</taxon>
        <taxon>Barnesiella</taxon>
    </lineage>
</organism>
<evidence type="ECO:0000256" key="6">
    <source>
        <dbReference type="RuleBase" id="RU362079"/>
    </source>
</evidence>
<dbReference type="Proteomes" id="UP000757103">
    <property type="component" value="Unassembled WGS sequence"/>
</dbReference>
<dbReference type="EMBL" id="DYUD01000006">
    <property type="protein sequence ID" value="HJG88030.1"/>
    <property type="molecule type" value="Genomic_DNA"/>
</dbReference>
<dbReference type="Pfam" id="PF02152">
    <property type="entry name" value="FolB"/>
    <property type="match status" value="1"/>
</dbReference>
<dbReference type="GO" id="GO:0046654">
    <property type="term" value="P:tetrahydrofolate biosynthetic process"/>
    <property type="evidence" value="ECO:0007669"/>
    <property type="project" value="UniProtKB-UniRule"/>
</dbReference>
<evidence type="ECO:0000259" key="7">
    <source>
        <dbReference type="SMART" id="SM00905"/>
    </source>
</evidence>
<dbReference type="RefSeq" id="WP_272961180.1">
    <property type="nucleotide sequence ID" value="NZ_CAKMIC010000006.1"/>
</dbReference>
<gene>
    <name evidence="8" type="primary">folB</name>
    <name evidence="8" type="ORF">K8U91_00945</name>
</gene>
<dbReference type="EC" id="4.1.2.25" evidence="6"/>
<dbReference type="SUPFAM" id="SSF55620">
    <property type="entry name" value="Tetrahydrobiopterin biosynthesis enzymes-like"/>
    <property type="match status" value="1"/>
</dbReference>
<evidence type="ECO:0000256" key="4">
    <source>
        <dbReference type="ARBA" id="ARBA00022909"/>
    </source>
</evidence>
<dbReference type="NCBIfam" id="TIGR00525">
    <property type="entry name" value="folB"/>
    <property type="match status" value="1"/>
</dbReference>
<evidence type="ECO:0000313" key="8">
    <source>
        <dbReference type="EMBL" id="HJG88030.1"/>
    </source>
</evidence>
<dbReference type="SMART" id="SM00905">
    <property type="entry name" value="FolB"/>
    <property type="match status" value="1"/>
</dbReference>
<evidence type="ECO:0000256" key="1">
    <source>
        <dbReference type="ARBA" id="ARBA00001353"/>
    </source>
</evidence>
<dbReference type="InterPro" id="IPR006157">
    <property type="entry name" value="FolB_dom"/>
</dbReference>
<evidence type="ECO:0000256" key="2">
    <source>
        <dbReference type="ARBA" id="ARBA00005013"/>
    </source>
</evidence>
<comment type="function">
    <text evidence="6">Catalyzes the conversion of 7,8-dihydroneopterin to 6-hydroxymethyl-7,8-dihydropterin.</text>
</comment>
<comment type="caution">
    <text evidence="8">The sequence shown here is derived from an EMBL/GenBank/DDBJ whole genome shotgun (WGS) entry which is preliminary data.</text>
</comment>
<reference evidence="8" key="1">
    <citation type="journal article" date="2021" name="PeerJ">
        <title>Extensive microbial diversity within the chicken gut microbiome revealed by metagenomics and culture.</title>
        <authorList>
            <person name="Gilroy R."/>
            <person name="Ravi A."/>
            <person name="Getino M."/>
            <person name="Pursley I."/>
            <person name="Horton D.L."/>
            <person name="Alikhan N.F."/>
            <person name="Baker D."/>
            <person name="Gharbi K."/>
            <person name="Hall N."/>
            <person name="Watson M."/>
            <person name="Adriaenssens E.M."/>
            <person name="Foster-Nyarko E."/>
            <person name="Jarju S."/>
            <person name="Secka A."/>
            <person name="Antonio M."/>
            <person name="Oren A."/>
            <person name="Chaudhuri R.R."/>
            <person name="La Ragione R."/>
            <person name="Hildebrand F."/>
            <person name="Pallen M.J."/>
        </authorList>
    </citation>
    <scope>NUCLEOTIDE SEQUENCE</scope>
    <source>
        <strain evidence="8">CHK121-7720</strain>
    </source>
</reference>
<comment type="catalytic activity">
    <reaction evidence="1 6">
        <text>7,8-dihydroneopterin = 6-hydroxymethyl-7,8-dihydropterin + glycolaldehyde</text>
        <dbReference type="Rhea" id="RHEA:10540"/>
        <dbReference type="ChEBI" id="CHEBI:17001"/>
        <dbReference type="ChEBI" id="CHEBI:17071"/>
        <dbReference type="ChEBI" id="CHEBI:44841"/>
        <dbReference type="EC" id="4.1.2.25"/>
    </reaction>
</comment>
<comment type="similarity">
    <text evidence="3 6">Belongs to the DHNA family.</text>
</comment>
<proteinExistence type="inferred from homology"/>
<sequence length="117" mass="13110">MKTAIHIGSMRFYAYHGVLPQEQKAGNYFRVEVTLYTDFSRALTSDSLDDTVNYADIYQVIADEMAHPSQLLEHVAGRIITALTHQFPSITGGKIIVTKEKPPITGDIRDVSVVVEW</sequence>
<reference evidence="8" key="2">
    <citation type="submission" date="2021-09" db="EMBL/GenBank/DDBJ databases">
        <authorList>
            <person name="Gilroy R."/>
        </authorList>
    </citation>
    <scope>NUCLEOTIDE SEQUENCE</scope>
    <source>
        <strain evidence="8">CHK121-7720</strain>
    </source>
</reference>
<feature type="domain" description="Dihydroneopterin aldolase/epimerase" evidence="7">
    <location>
        <begin position="5"/>
        <end position="117"/>
    </location>
</feature>
<protein>
    <recommendedName>
        <fullName evidence="6">7,8-dihydroneopterin aldolase</fullName>
        <ecNumber evidence="6">4.1.2.25</ecNumber>
    </recommendedName>
</protein>
<evidence type="ECO:0000256" key="3">
    <source>
        <dbReference type="ARBA" id="ARBA00005708"/>
    </source>
</evidence>
<keyword evidence="4 6" id="KW-0289">Folate biosynthesis</keyword>
<evidence type="ECO:0000313" key="9">
    <source>
        <dbReference type="Proteomes" id="UP000757103"/>
    </source>
</evidence>
<dbReference type="GO" id="GO:0046656">
    <property type="term" value="P:folic acid biosynthetic process"/>
    <property type="evidence" value="ECO:0007669"/>
    <property type="project" value="UniProtKB-UniRule"/>
</dbReference>
<dbReference type="Gene3D" id="3.30.1130.10">
    <property type="match status" value="1"/>
</dbReference>
<dbReference type="PANTHER" id="PTHR42844:SF1">
    <property type="entry name" value="DIHYDRONEOPTERIN ALDOLASE 1-RELATED"/>
    <property type="match status" value="1"/>
</dbReference>
<dbReference type="PANTHER" id="PTHR42844">
    <property type="entry name" value="DIHYDRONEOPTERIN ALDOLASE 1-RELATED"/>
    <property type="match status" value="1"/>
</dbReference>
<dbReference type="GO" id="GO:0004150">
    <property type="term" value="F:dihydroneopterin aldolase activity"/>
    <property type="evidence" value="ECO:0007669"/>
    <property type="project" value="UniProtKB-UniRule"/>
</dbReference>